<dbReference type="Proteomes" id="UP000187367">
    <property type="component" value="Unassembled WGS sequence"/>
</dbReference>
<accession>A0A1R1S0I6</accession>
<evidence type="ECO:0000256" key="1">
    <source>
        <dbReference type="SAM" id="MobiDB-lite"/>
    </source>
</evidence>
<gene>
    <name evidence="2" type="ORF">BW143_20715</name>
</gene>
<keyword evidence="3" id="KW-1185">Reference proteome</keyword>
<proteinExistence type="predicted"/>
<evidence type="ECO:0000313" key="3">
    <source>
        <dbReference type="Proteomes" id="UP000187367"/>
    </source>
</evidence>
<accession>A0A1R1Q905</accession>
<dbReference type="EMBL" id="MTJL01000048">
    <property type="protein sequence ID" value="OMH99175.1"/>
    <property type="molecule type" value="Genomic_DNA"/>
</dbReference>
<evidence type="ECO:0000313" key="2">
    <source>
        <dbReference type="EMBL" id="OMH99175.1"/>
    </source>
</evidence>
<dbReference type="AlphaFoldDB" id="A0A1R1S0I6"/>
<comment type="caution">
    <text evidence="2">The sequence shown here is derived from an EMBL/GenBank/DDBJ whole genome shotgun (WGS) entry which is preliminary data.</text>
</comment>
<feature type="compositionally biased region" description="Polar residues" evidence="1">
    <location>
        <begin position="1"/>
        <end position="14"/>
    </location>
</feature>
<name>A0A1R1S0I6_9BACI</name>
<organism evidence="2 3">
    <name type="scientific">Bacillus swezeyi</name>
    <dbReference type="NCBI Taxonomy" id="1925020"/>
    <lineage>
        <taxon>Bacteria</taxon>
        <taxon>Bacillati</taxon>
        <taxon>Bacillota</taxon>
        <taxon>Bacilli</taxon>
        <taxon>Bacillales</taxon>
        <taxon>Bacillaceae</taxon>
        <taxon>Bacillus</taxon>
    </lineage>
</organism>
<reference evidence="2 3" key="1">
    <citation type="submission" date="2017-01" db="EMBL/GenBank/DDBJ databases">
        <title>Bacillus phylogenomics.</title>
        <authorList>
            <person name="Dunlap C."/>
        </authorList>
    </citation>
    <scope>NUCLEOTIDE SEQUENCE [LARGE SCALE GENOMIC DNA]</scope>
    <source>
        <strain evidence="2 3">NRRL B-41282</strain>
    </source>
</reference>
<sequence>MSSNQVKASNLNESNNEEVDLESLEPVTLKHITNLDETLTKYNLKRSNITSTYSFKNEDTGIINLYDEESDNYVNFYIMNNKIEFQSVQKKLNDGKTLFNLYTNELELVLSETANSDGELEKKITIAKKPNRAALKWACIFSSYLACISTSIAAGAAGAIVSGPFGVATGFVGGNACRYVFQTLVEKYGGKKAACKIFS</sequence>
<feature type="region of interest" description="Disordered" evidence="1">
    <location>
        <begin position="1"/>
        <end position="22"/>
    </location>
</feature>
<protein>
    <submittedName>
        <fullName evidence="2">Uncharacterized protein</fullName>
    </submittedName>
</protein>